<organism evidence="5 6">
    <name type="scientific">Monoraphidium neglectum</name>
    <dbReference type="NCBI Taxonomy" id="145388"/>
    <lineage>
        <taxon>Eukaryota</taxon>
        <taxon>Viridiplantae</taxon>
        <taxon>Chlorophyta</taxon>
        <taxon>core chlorophytes</taxon>
        <taxon>Chlorophyceae</taxon>
        <taxon>CS clade</taxon>
        <taxon>Sphaeropleales</taxon>
        <taxon>Selenastraceae</taxon>
        <taxon>Monoraphidium</taxon>
    </lineage>
</organism>
<proteinExistence type="predicted"/>
<dbReference type="Proteomes" id="UP000054498">
    <property type="component" value="Unassembled WGS sequence"/>
</dbReference>
<evidence type="ECO:0000256" key="2">
    <source>
        <dbReference type="SAM" id="Coils"/>
    </source>
</evidence>
<keyword evidence="6" id="KW-1185">Reference proteome</keyword>
<dbReference type="GeneID" id="25735322"/>
<dbReference type="RefSeq" id="XP_013904529.1">
    <property type="nucleotide sequence ID" value="XM_014049075.1"/>
</dbReference>
<evidence type="ECO:0000259" key="4">
    <source>
        <dbReference type="PROSITE" id="PS50192"/>
    </source>
</evidence>
<accession>A0A0D2MSJ4</accession>
<keyword evidence="1" id="KW-0813">Transport</keyword>
<feature type="domain" description="T-SNARE coiled-coil homology" evidence="4">
    <location>
        <begin position="26"/>
        <end position="88"/>
    </location>
</feature>
<evidence type="ECO:0000256" key="3">
    <source>
        <dbReference type="SAM" id="MobiDB-lite"/>
    </source>
</evidence>
<feature type="region of interest" description="Disordered" evidence="3">
    <location>
        <begin position="1"/>
        <end position="23"/>
    </location>
</feature>
<feature type="coiled-coil region" evidence="2">
    <location>
        <begin position="43"/>
        <end position="70"/>
    </location>
</feature>
<reference evidence="5 6" key="1">
    <citation type="journal article" date="2013" name="BMC Genomics">
        <title>Reconstruction of the lipid metabolism for the microalga Monoraphidium neglectum from its genome sequence reveals characteristics suitable for biofuel production.</title>
        <authorList>
            <person name="Bogen C."/>
            <person name="Al-Dilaimi A."/>
            <person name="Albersmeier A."/>
            <person name="Wichmann J."/>
            <person name="Grundmann M."/>
            <person name="Rupp O."/>
            <person name="Lauersen K.J."/>
            <person name="Blifernez-Klassen O."/>
            <person name="Kalinowski J."/>
            <person name="Goesmann A."/>
            <person name="Mussgnug J.H."/>
            <person name="Kruse O."/>
        </authorList>
    </citation>
    <scope>NUCLEOTIDE SEQUENCE [LARGE SCALE GENOMIC DNA]</scope>
    <source>
        <strain evidence="5 6">SAG 48.87</strain>
    </source>
</reference>
<dbReference type="Gene3D" id="3.90.20.10">
    <property type="match status" value="1"/>
</dbReference>
<dbReference type="SUPFAM" id="SSF57997">
    <property type="entry name" value="Tropomyosin"/>
    <property type="match status" value="1"/>
</dbReference>
<name>A0A0D2MSJ4_9CHLO</name>
<evidence type="ECO:0000313" key="5">
    <source>
        <dbReference type="EMBL" id="KIZ05510.1"/>
    </source>
</evidence>
<dbReference type="AlphaFoldDB" id="A0A0D2MSJ4"/>
<evidence type="ECO:0000313" key="6">
    <source>
        <dbReference type="Proteomes" id="UP000054498"/>
    </source>
</evidence>
<keyword evidence="2" id="KW-0175">Coiled coil</keyword>
<sequence length="323" mass="34251">MRAQACAASSGGPRRRAGRPSQRPLRELVQQIDARLDKVDAGLAEVDARLDKVDARLDKVDARLDKVDARLDKVDASLDTVDASLDTVDASLDKVDGRLDRLLLGLRPLVVGTDPSAPAWVDELSQLSTQAFGDAVHDLNDRALKQLLSKGLKAATKDGDEQQEELLSSSGAGIACAVAAAFLDAYLPATFGGAADGAGGGAGNGAGSFVAPVLPQFPPEALQFDLRGLVEEEPGHVRVDIGEIKTRADYGSAVQQLGLRLGVLRWLLVACCGVAESDIGAVGRLFVPAVGEGRPAPQQEEVDVQQEEVTRSVWRFSLHLHWL</sequence>
<dbReference type="KEGG" id="mng:MNEG_2444"/>
<dbReference type="PROSITE" id="PS50192">
    <property type="entry name" value="T_SNARE"/>
    <property type="match status" value="1"/>
</dbReference>
<dbReference type="InterPro" id="IPR000727">
    <property type="entry name" value="T_SNARE_dom"/>
</dbReference>
<protein>
    <recommendedName>
        <fullName evidence="4">t-SNARE coiled-coil homology domain-containing protein</fullName>
    </recommendedName>
</protein>
<keyword evidence="1" id="KW-0653">Protein transport</keyword>
<dbReference type="EMBL" id="KK100495">
    <property type="protein sequence ID" value="KIZ05510.1"/>
    <property type="molecule type" value="Genomic_DNA"/>
</dbReference>
<gene>
    <name evidence="5" type="ORF">MNEG_2444</name>
</gene>
<dbReference type="GO" id="GO:0015031">
    <property type="term" value="P:protein transport"/>
    <property type="evidence" value="ECO:0007669"/>
    <property type="project" value="UniProtKB-KW"/>
</dbReference>
<evidence type="ECO:0000256" key="1">
    <source>
        <dbReference type="ARBA" id="ARBA00022927"/>
    </source>
</evidence>
<dbReference type="OrthoDB" id="4961461at2759"/>